<accession>A0AA88XXT3</accession>
<dbReference type="PANTHER" id="PTHR42814">
    <property type="entry name" value="AMP-BINDING DOMAIN-CONTAINING PROTEIN"/>
    <property type="match status" value="1"/>
</dbReference>
<keyword evidence="3" id="KW-1185">Reference proteome</keyword>
<dbReference type="AlphaFoldDB" id="A0AA88XXT3"/>
<dbReference type="SUPFAM" id="SSF56801">
    <property type="entry name" value="Acetyl-CoA synthetase-like"/>
    <property type="match status" value="1"/>
</dbReference>
<dbReference type="EMBL" id="VSWD01000009">
    <property type="protein sequence ID" value="KAK3093872.1"/>
    <property type="molecule type" value="Genomic_DNA"/>
</dbReference>
<feature type="domain" description="AMP-dependent synthetase/ligase" evidence="1">
    <location>
        <begin position="41"/>
        <end position="413"/>
    </location>
</feature>
<name>A0AA88XXT3_PINIB</name>
<dbReference type="Gene3D" id="3.40.50.12780">
    <property type="entry name" value="N-terminal domain of ligase-like"/>
    <property type="match status" value="1"/>
</dbReference>
<organism evidence="2 3">
    <name type="scientific">Pinctada imbricata</name>
    <name type="common">Atlantic pearl-oyster</name>
    <name type="synonym">Pinctada martensii</name>
    <dbReference type="NCBI Taxonomy" id="66713"/>
    <lineage>
        <taxon>Eukaryota</taxon>
        <taxon>Metazoa</taxon>
        <taxon>Spiralia</taxon>
        <taxon>Lophotrochozoa</taxon>
        <taxon>Mollusca</taxon>
        <taxon>Bivalvia</taxon>
        <taxon>Autobranchia</taxon>
        <taxon>Pteriomorphia</taxon>
        <taxon>Pterioida</taxon>
        <taxon>Pterioidea</taxon>
        <taxon>Pteriidae</taxon>
        <taxon>Pinctada</taxon>
    </lineage>
</organism>
<reference evidence="2" key="1">
    <citation type="submission" date="2019-08" db="EMBL/GenBank/DDBJ databases">
        <title>The improved chromosome-level genome for the pearl oyster Pinctada fucata martensii using PacBio sequencing and Hi-C.</title>
        <authorList>
            <person name="Zheng Z."/>
        </authorList>
    </citation>
    <scope>NUCLEOTIDE SEQUENCE</scope>
    <source>
        <strain evidence="2">ZZ-2019</strain>
        <tissue evidence="2">Adductor muscle</tissue>
    </source>
</reference>
<dbReference type="InterPro" id="IPR000873">
    <property type="entry name" value="AMP-dep_synth/lig_dom"/>
</dbReference>
<dbReference type="Proteomes" id="UP001186944">
    <property type="component" value="Unassembled WGS sequence"/>
</dbReference>
<sequence length="568" mass="63994">MAMSSNLSYMTGRQLPSARNFYSTVPEMMKHHSLDQNKVVHIYYDWETGDMEKLTYKTLYDNARKFAKGLLRLGIKKGHLVGLAGENIPEWTYAAVGLQLCGAIPLNFFFNKTDGKDVEGLLKSAGSECKAIIFPPGKSNINLAVVEKIFEEGNERGEVVSETLPSIKLAVILKMHYESERYLDMESVIANVVDQTEFPALDPDDIATIFMTSGSLGIPKLVQHSHRNILIFGHQVRECLGSEAEKIFNDRSFCWIVGFLAWESYTGKTRVIIRNVTSIPSMQVYHDVVKKIVLAENCHSVIMIIPLLQEILNRGTFDWRIPKIVTAGQPVPSTLATLTGKACDCFSVLYGCTEIGCIAEKVAYKPEDFMDYEVGDPVQGVEVKVVDREGNVVECDEEGELYVRSQIRFLGYLNNETKSHAVNSKSGWYKTDDSVKMMKTGRFIVNGRMKDSIAKVGPRFVSLAAIEIQLKKHPGISDVIVFSYIDELHYHCVCCAIISKENTMLSKAELDEYLLDKAHRTEANLMQKLELPRSYAFLKAFPRTFSGKVDRRQVAEMSKQVLFEHSNQ</sequence>
<dbReference type="InterPro" id="IPR045851">
    <property type="entry name" value="AMP-bd_C_sf"/>
</dbReference>
<dbReference type="InterPro" id="IPR042099">
    <property type="entry name" value="ANL_N_sf"/>
</dbReference>
<gene>
    <name evidence="2" type="ORF">FSP39_021301</name>
</gene>
<evidence type="ECO:0000313" key="2">
    <source>
        <dbReference type="EMBL" id="KAK3093872.1"/>
    </source>
</evidence>
<evidence type="ECO:0000259" key="1">
    <source>
        <dbReference type="Pfam" id="PF00501"/>
    </source>
</evidence>
<proteinExistence type="predicted"/>
<evidence type="ECO:0000313" key="3">
    <source>
        <dbReference type="Proteomes" id="UP001186944"/>
    </source>
</evidence>
<dbReference type="PANTHER" id="PTHR42814:SF3">
    <property type="entry name" value="BETA-N-ACETYLHEXOSAMINIDASE"/>
    <property type="match status" value="1"/>
</dbReference>
<comment type="caution">
    <text evidence="2">The sequence shown here is derived from an EMBL/GenBank/DDBJ whole genome shotgun (WGS) entry which is preliminary data.</text>
</comment>
<dbReference type="Gene3D" id="3.30.300.30">
    <property type="match status" value="1"/>
</dbReference>
<dbReference type="Pfam" id="PF00501">
    <property type="entry name" value="AMP-binding"/>
    <property type="match status" value="1"/>
</dbReference>
<protein>
    <recommendedName>
        <fullName evidence="1">AMP-dependent synthetase/ligase domain-containing protein</fullName>
    </recommendedName>
</protein>